<organism evidence="2 3">
    <name type="scientific">Echinicola vietnamensis (strain DSM 17526 / LMG 23754 / KMM 6221)</name>
    <dbReference type="NCBI Taxonomy" id="926556"/>
    <lineage>
        <taxon>Bacteria</taxon>
        <taxon>Pseudomonadati</taxon>
        <taxon>Bacteroidota</taxon>
        <taxon>Cytophagia</taxon>
        <taxon>Cytophagales</taxon>
        <taxon>Cyclobacteriaceae</taxon>
        <taxon>Echinicola</taxon>
    </lineage>
</organism>
<gene>
    <name evidence="2" type="ordered locus">Echvi_4232</name>
</gene>
<accession>L0G532</accession>
<dbReference type="eggNOG" id="COG0438">
    <property type="taxonomic scope" value="Bacteria"/>
</dbReference>
<name>L0G532_ECHVK</name>
<dbReference type="PATRIC" id="fig|926556.3.peg.4459"/>
<dbReference type="CDD" id="cd03801">
    <property type="entry name" value="GT4_PimA-like"/>
    <property type="match status" value="1"/>
</dbReference>
<keyword evidence="3" id="KW-1185">Reference proteome</keyword>
<proteinExistence type="predicted"/>
<protein>
    <submittedName>
        <fullName evidence="2">Glycosyltransferase</fullName>
    </submittedName>
</protein>
<dbReference type="KEGG" id="evi:Echvi_4232"/>
<dbReference type="SUPFAM" id="SSF53756">
    <property type="entry name" value="UDP-Glycosyltransferase/glycogen phosphorylase"/>
    <property type="match status" value="1"/>
</dbReference>
<dbReference type="HOGENOM" id="CLU_009583_6_0_10"/>
<dbReference type="PANTHER" id="PTHR46401">
    <property type="entry name" value="GLYCOSYLTRANSFERASE WBBK-RELATED"/>
    <property type="match status" value="1"/>
</dbReference>
<dbReference type="STRING" id="926556.Echvi_4232"/>
<dbReference type="RefSeq" id="WP_015267961.1">
    <property type="nucleotide sequence ID" value="NC_019904.1"/>
</dbReference>
<evidence type="ECO:0000256" key="1">
    <source>
        <dbReference type="ARBA" id="ARBA00022679"/>
    </source>
</evidence>
<dbReference type="GO" id="GO:0009103">
    <property type="term" value="P:lipopolysaccharide biosynthetic process"/>
    <property type="evidence" value="ECO:0007669"/>
    <property type="project" value="TreeGrafter"/>
</dbReference>
<reference evidence="3" key="1">
    <citation type="submission" date="2012-02" db="EMBL/GenBank/DDBJ databases">
        <title>The complete genome of Echinicola vietnamensis DSM 17526.</title>
        <authorList>
            <person name="Lucas S."/>
            <person name="Copeland A."/>
            <person name="Lapidus A."/>
            <person name="Glavina del Rio T."/>
            <person name="Dalin E."/>
            <person name="Tice H."/>
            <person name="Bruce D."/>
            <person name="Goodwin L."/>
            <person name="Pitluck S."/>
            <person name="Peters L."/>
            <person name="Ovchinnikova G."/>
            <person name="Teshima H."/>
            <person name="Kyrpides N."/>
            <person name="Mavromatis K."/>
            <person name="Ivanova N."/>
            <person name="Brettin T."/>
            <person name="Detter J.C."/>
            <person name="Han C."/>
            <person name="Larimer F."/>
            <person name="Land M."/>
            <person name="Hauser L."/>
            <person name="Markowitz V."/>
            <person name="Cheng J.-F."/>
            <person name="Hugenholtz P."/>
            <person name="Woyke T."/>
            <person name="Wu D."/>
            <person name="Brambilla E."/>
            <person name="Klenk H.-P."/>
            <person name="Eisen J.A."/>
        </authorList>
    </citation>
    <scope>NUCLEOTIDE SEQUENCE [LARGE SCALE GENOMIC DNA]</scope>
    <source>
        <strain evidence="3">DSM 17526 / LMG 23754 / KMM 6221</strain>
    </source>
</reference>
<dbReference type="PANTHER" id="PTHR46401:SF2">
    <property type="entry name" value="GLYCOSYLTRANSFERASE WBBK-RELATED"/>
    <property type="match status" value="1"/>
</dbReference>
<dbReference type="Gene3D" id="3.40.50.2000">
    <property type="entry name" value="Glycogen Phosphorylase B"/>
    <property type="match status" value="1"/>
</dbReference>
<evidence type="ECO:0000313" key="3">
    <source>
        <dbReference type="Proteomes" id="UP000010796"/>
    </source>
</evidence>
<keyword evidence="1 2" id="KW-0808">Transferase</keyword>
<sequence>MDIIFNPPDNTENKYIQIMVEPLRQDGFRIHELDGLFSGWKHFWSIRLVHLNWFENIDDTSFFKGLRSFFRKMVVLTVIHLSGKKLVWTMHNRMTHEQKTGKMSSILTDRLLAWSDAIIIHSQLSRALILAQSPSLSQKIHYIPHPDFVDCYGPVPSSSPSDDSALRLLFVGAVKPYKNIELLIETVGDMKDVSLMIAGKAKDEAYKDSLTQLAKRFPNIHLNLAFVPDSLLPELLAKSDVVILPYDLASSLNSGTVMLAFSYQKTVICPEIGTLVDMEEARENFFGYRYEDPAGHRKVIRQAIDQAMALKKRDPKALEAMGKAMQAHVLSRQPKARVGNKLKQLYHKLVSS</sequence>
<dbReference type="Proteomes" id="UP000010796">
    <property type="component" value="Chromosome"/>
</dbReference>
<dbReference type="Pfam" id="PF13692">
    <property type="entry name" value="Glyco_trans_1_4"/>
    <property type="match status" value="1"/>
</dbReference>
<evidence type="ECO:0000313" key="2">
    <source>
        <dbReference type="EMBL" id="AGA80428.1"/>
    </source>
</evidence>
<dbReference type="AlphaFoldDB" id="L0G532"/>
<dbReference type="OrthoDB" id="9765330at2"/>
<dbReference type="GO" id="GO:0016757">
    <property type="term" value="F:glycosyltransferase activity"/>
    <property type="evidence" value="ECO:0007669"/>
    <property type="project" value="TreeGrafter"/>
</dbReference>
<dbReference type="EMBL" id="CP003346">
    <property type="protein sequence ID" value="AGA80428.1"/>
    <property type="molecule type" value="Genomic_DNA"/>
</dbReference>